<evidence type="ECO:0000313" key="3">
    <source>
        <dbReference type="EMBL" id="BBE34021.1"/>
    </source>
</evidence>
<dbReference type="KEGG" id="smic:SmB9_16790"/>
<keyword evidence="1" id="KW-0732">Signal</keyword>
<feature type="domain" description="Amidohydrolase-related" evidence="2">
    <location>
        <begin position="93"/>
        <end position="444"/>
    </location>
</feature>
<evidence type="ECO:0000313" key="4">
    <source>
        <dbReference type="Proteomes" id="UP000275727"/>
    </source>
</evidence>
<dbReference type="Gene3D" id="3.20.20.140">
    <property type="entry name" value="Metal-dependent hydrolases"/>
    <property type="match status" value="1"/>
</dbReference>
<protein>
    <submittedName>
        <fullName evidence="3">Xaa-Pro dipeptidase</fullName>
    </submittedName>
</protein>
<dbReference type="CDD" id="cd01299">
    <property type="entry name" value="Met_dep_hydrolase_A"/>
    <property type="match status" value="1"/>
</dbReference>
<feature type="chain" id="PRO_5042015736" evidence="1">
    <location>
        <begin position="32"/>
        <end position="458"/>
    </location>
</feature>
<dbReference type="GO" id="GO:0016810">
    <property type="term" value="F:hydrolase activity, acting on carbon-nitrogen (but not peptide) bonds"/>
    <property type="evidence" value="ECO:0007669"/>
    <property type="project" value="InterPro"/>
</dbReference>
<dbReference type="InterPro" id="IPR011059">
    <property type="entry name" value="Metal-dep_hydrolase_composite"/>
</dbReference>
<dbReference type="AlphaFoldDB" id="A0AAD1D750"/>
<sequence>MTGPYSKLQGIFHMRRVAAVTLALLSTSLLAAQPAPTGEAVTFVYAGTLLAEPGKAPRGPSTIVIRNGKIADVRDGYAEPQAGAKVVDLKDRFVMPGLIDLHVHFYGIGGDPLRARLTGMTNDTTDDMMYAVSNARVTLDAGFTTVRDLGGDPRGMRALREGIERGDVEGPTIVNAGAPISVSGGHGDPSNGLAEPYFSAVHEHQINTCDGADDCRRAVRQQVALGAQVIKFMSTGGVLSNVSGGLGRSMTDEEIKAVIDTAHGLGRKVATHSHHAAGTKAAIVAGVDTVDHGSFLDDEAIKLLKTHGTWLVPTMLAANTAVSQARAGALPPAVIPKAEEAAANAFNSHKKAFAAGVKVAFGTDSGVSKHGDNAKEFALMVKAGMSPAGALQAATVNAAEALGRSAAIGTITPGKDADIIAVAGSPLDDVTRMENVDFVMRHGVVHKAGGKRQGFPAD</sequence>
<dbReference type="SUPFAM" id="SSF51556">
    <property type="entry name" value="Metallo-dependent hydrolases"/>
    <property type="match status" value="1"/>
</dbReference>
<dbReference type="Gene3D" id="2.30.40.10">
    <property type="entry name" value="Urease, subunit C, domain 1"/>
    <property type="match status" value="1"/>
</dbReference>
<dbReference type="InterPro" id="IPR051781">
    <property type="entry name" value="Metallo-dep_Hydrolase"/>
</dbReference>
<proteinExistence type="predicted"/>
<dbReference type="InterPro" id="IPR032466">
    <property type="entry name" value="Metal_Hydrolase"/>
</dbReference>
<dbReference type="SUPFAM" id="SSF51338">
    <property type="entry name" value="Composite domain of metallo-dependent hydrolases"/>
    <property type="match status" value="1"/>
</dbReference>
<evidence type="ECO:0000256" key="1">
    <source>
        <dbReference type="SAM" id="SignalP"/>
    </source>
</evidence>
<dbReference type="PANTHER" id="PTHR43135:SF3">
    <property type="entry name" value="ALPHA-D-RIBOSE 1-METHYLPHOSPHONATE 5-TRIPHOSPHATE DIPHOSPHATASE"/>
    <property type="match status" value="1"/>
</dbReference>
<reference evidence="3 4" key="1">
    <citation type="submission" date="2018-06" db="EMBL/GenBank/DDBJ databases">
        <title>Complete Genome Sequence of the Microcystin-Degrading Bacterium Sphingosinicella microcystinivorans Strain B-9.</title>
        <authorList>
            <person name="Jin H."/>
            <person name="Nishizawa T."/>
            <person name="Guo Y."/>
            <person name="Nishizawa A."/>
            <person name="Park H."/>
            <person name="Kato H."/>
            <person name="Tsuji K."/>
            <person name="Harada K."/>
        </authorList>
    </citation>
    <scope>NUCLEOTIDE SEQUENCE [LARGE SCALE GENOMIC DNA]</scope>
    <source>
        <strain evidence="3 4">B9</strain>
    </source>
</reference>
<organism evidence="3 4">
    <name type="scientific">Sphingosinicella microcystinivorans</name>
    <dbReference type="NCBI Taxonomy" id="335406"/>
    <lineage>
        <taxon>Bacteria</taxon>
        <taxon>Pseudomonadati</taxon>
        <taxon>Pseudomonadota</taxon>
        <taxon>Alphaproteobacteria</taxon>
        <taxon>Sphingomonadales</taxon>
        <taxon>Sphingosinicellaceae</taxon>
        <taxon>Sphingosinicella</taxon>
    </lineage>
</organism>
<name>A0AAD1D750_SPHMI</name>
<dbReference type="Pfam" id="PF01979">
    <property type="entry name" value="Amidohydro_1"/>
    <property type="match status" value="1"/>
</dbReference>
<dbReference type="Proteomes" id="UP000275727">
    <property type="component" value="Chromosome"/>
</dbReference>
<evidence type="ECO:0000259" key="2">
    <source>
        <dbReference type="Pfam" id="PF01979"/>
    </source>
</evidence>
<dbReference type="InterPro" id="IPR006680">
    <property type="entry name" value="Amidohydro-rel"/>
</dbReference>
<feature type="signal peptide" evidence="1">
    <location>
        <begin position="1"/>
        <end position="31"/>
    </location>
</feature>
<gene>
    <name evidence="3" type="ORF">SmB9_16790</name>
</gene>
<dbReference type="InterPro" id="IPR057744">
    <property type="entry name" value="OTAase-like"/>
</dbReference>
<accession>A0AAD1D750</accession>
<dbReference type="PANTHER" id="PTHR43135">
    <property type="entry name" value="ALPHA-D-RIBOSE 1-METHYLPHOSPHONATE 5-TRIPHOSPHATE DIPHOSPHATASE"/>
    <property type="match status" value="1"/>
</dbReference>
<dbReference type="EMBL" id="AP018711">
    <property type="protein sequence ID" value="BBE34021.1"/>
    <property type="molecule type" value="Genomic_DNA"/>
</dbReference>